<evidence type="ECO:0000313" key="1">
    <source>
        <dbReference type="EMBL" id="MBB3206194.1"/>
    </source>
</evidence>
<gene>
    <name evidence="1" type="ORF">FHS27_002002</name>
</gene>
<sequence>MTWFHRLTGVDENTPDQVRQELQIEDGRLVCPNGNRFCFGRLETPKLSELRNAVEHIEPIGRPSTIREVVADVRTLHCDRRNENALFQVASQFNLLEMTGPSVTPERGVGIYEADPTQGPACAIACGAGTIYRNYFVPVDGSVGQSMDKQIDCSSDLGLHLGNQTGEKWTMRNGYLLPTVEGLHQTTRRLEEATETELDELRGELRIGLQWQTDVTLADATHKVSQAYCSALPVAYGCGATDQWSPFAQLILDAAYEATLCAGVLNAAQTGVNTIYLTLLGGGVFGNRDSWITRAIERACYKLPGRGLDLRCVSVVLSNPEVSDLVDRLNANMI</sequence>
<keyword evidence="2" id="KW-1185">Reference proteome</keyword>
<dbReference type="RefSeq" id="WP_184304464.1">
    <property type="nucleotide sequence ID" value="NZ_JACHXU010000005.1"/>
</dbReference>
<dbReference type="PANTHER" id="PTHR35609:SF1">
    <property type="entry name" value="MACRO DOMAIN-CONTAINING PROTEIN"/>
    <property type="match status" value="1"/>
</dbReference>
<evidence type="ECO:0000313" key="2">
    <source>
        <dbReference type="Proteomes" id="UP000536179"/>
    </source>
</evidence>
<dbReference type="EMBL" id="JACHXU010000005">
    <property type="protein sequence ID" value="MBB3206194.1"/>
    <property type="molecule type" value="Genomic_DNA"/>
</dbReference>
<evidence type="ECO:0008006" key="3">
    <source>
        <dbReference type="Google" id="ProtNLM"/>
    </source>
</evidence>
<accession>A0A7W5DXS5</accession>
<reference evidence="1 2" key="1">
    <citation type="submission" date="2020-08" db="EMBL/GenBank/DDBJ databases">
        <title>Genomic Encyclopedia of Type Strains, Phase III (KMG-III): the genomes of soil and plant-associated and newly described type strains.</title>
        <authorList>
            <person name="Whitman W."/>
        </authorList>
    </citation>
    <scope>NUCLEOTIDE SEQUENCE [LARGE SCALE GENOMIC DNA]</scope>
    <source>
        <strain evidence="1 2">CECT 8075</strain>
    </source>
</reference>
<dbReference type="Proteomes" id="UP000536179">
    <property type="component" value="Unassembled WGS sequence"/>
</dbReference>
<dbReference type="PANTHER" id="PTHR35609">
    <property type="entry name" value="MACRO DOMAIN-CONTAINING PROTEIN"/>
    <property type="match status" value="1"/>
</dbReference>
<name>A0A7W5DXS5_9BACT</name>
<proteinExistence type="predicted"/>
<protein>
    <recommendedName>
        <fullName evidence="3">Macro domain-containing protein</fullName>
    </recommendedName>
</protein>
<dbReference type="AlphaFoldDB" id="A0A7W5DXS5"/>
<comment type="caution">
    <text evidence="1">The sequence shown here is derived from an EMBL/GenBank/DDBJ whole genome shotgun (WGS) entry which is preliminary data.</text>
</comment>
<organism evidence="1 2">
    <name type="scientific">Aporhodopirellula rubra</name>
    <dbReference type="NCBI Taxonomy" id="980271"/>
    <lineage>
        <taxon>Bacteria</taxon>
        <taxon>Pseudomonadati</taxon>
        <taxon>Planctomycetota</taxon>
        <taxon>Planctomycetia</taxon>
        <taxon>Pirellulales</taxon>
        <taxon>Pirellulaceae</taxon>
        <taxon>Aporhodopirellula</taxon>
    </lineage>
</organism>